<dbReference type="EMBL" id="FNIN01000002">
    <property type="protein sequence ID" value="SDN47369.1"/>
    <property type="molecule type" value="Genomic_DNA"/>
</dbReference>
<evidence type="ECO:0000256" key="4">
    <source>
        <dbReference type="ARBA" id="ARBA00022475"/>
    </source>
</evidence>
<evidence type="ECO:0000256" key="7">
    <source>
        <dbReference type="ARBA" id="ARBA00022779"/>
    </source>
</evidence>
<keyword evidence="9 10" id="KW-0472">Membrane</keyword>
<accession>A0A1H0BNY5</accession>
<dbReference type="InterPro" id="IPR005503">
    <property type="entry name" value="FliL"/>
</dbReference>
<evidence type="ECO:0000256" key="10">
    <source>
        <dbReference type="RuleBase" id="RU364125"/>
    </source>
</evidence>
<evidence type="ECO:0000256" key="11">
    <source>
        <dbReference type="SAM" id="MobiDB-lite"/>
    </source>
</evidence>
<evidence type="ECO:0000256" key="9">
    <source>
        <dbReference type="ARBA" id="ARBA00023136"/>
    </source>
</evidence>
<evidence type="ECO:0000256" key="8">
    <source>
        <dbReference type="ARBA" id="ARBA00022989"/>
    </source>
</evidence>
<keyword evidence="7 10" id="KW-0283">Flagellar rotation</keyword>
<evidence type="ECO:0000313" key="13">
    <source>
        <dbReference type="Proteomes" id="UP000199602"/>
    </source>
</evidence>
<comment type="subcellular location">
    <subcellularLocation>
        <location evidence="2">Cell membrane</location>
        <topology evidence="2">Single-pass membrane protein</topology>
    </subcellularLocation>
</comment>
<keyword evidence="12" id="KW-0282">Flagellum</keyword>
<comment type="function">
    <text evidence="1 10">Controls the rotational direction of flagella during chemotaxis.</text>
</comment>
<dbReference type="AlphaFoldDB" id="A0A1H0BNY5"/>
<reference evidence="12 13" key="1">
    <citation type="submission" date="2016-10" db="EMBL/GenBank/DDBJ databases">
        <authorList>
            <person name="de Groot N.N."/>
        </authorList>
    </citation>
    <scope>NUCLEOTIDE SEQUENCE [LARGE SCALE GENOMIC DNA]</scope>
    <source>
        <strain evidence="12 13">DSM 15269</strain>
    </source>
</reference>
<dbReference type="Proteomes" id="UP000199602">
    <property type="component" value="Unassembled WGS sequence"/>
</dbReference>
<keyword evidence="5 10" id="KW-0145">Chemotaxis</keyword>
<proteinExistence type="inferred from homology"/>
<dbReference type="Pfam" id="PF03748">
    <property type="entry name" value="FliL"/>
    <property type="match status" value="1"/>
</dbReference>
<dbReference type="PANTHER" id="PTHR35091">
    <property type="entry name" value="FLAGELLAR PROTEIN FLIL"/>
    <property type="match status" value="1"/>
</dbReference>
<name>A0A1H0BNY5_9BACT</name>
<dbReference type="GO" id="GO:0009425">
    <property type="term" value="C:bacterial-type flagellum basal body"/>
    <property type="evidence" value="ECO:0007669"/>
    <property type="project" value="InterPro"/>
</dbReference>
<comment type="similarity">
    <text evidence="3 10">Belongs to the FliL family.</text>
</comment>
<gene>
    <name evidence="12" type="ORF">SAMN04488516_102240</name>
</gene>
<evidence type="ECO:0000256" key="2">
    <source>
        <dbReference type="ARBA" id="ARBA00004162"/>
    </source>
</evidence>
<dbReference type="GO" id="GO:0005886">
    <property type="term" value="C:plasma membrane"/>
    <property type="evidence" value="ECO:0007669"/>
    <property type="project" value="UniProtKB-SubCell"/>
</dbReference>
<dbReference type="GO" id="GO:0006935">
    <property type="term" value="P:chemotaxis"/>
    <property type="evidence" value="ECO:0007669"/>
    <property type="project" value="UniProtKB-KW"/>
</dbReference>
<dbReference type="GO" id="GO:0071978">
    <property type="term" value="P:bacterial-type flagellum-dependent swarming motility"/>
    <property type="evidence" value="ECO:0007669"/>
    <property type="project" value="TreeGrafter"/>
</dbReference>
<keyword evidence="12" id="KW-0969">Cilium</keyword>
<feature type="compositionally biased region" description="Basic and acidic residues" evidence="11">
    <location>
        <begin position="38"/>
        <end position="50"/>
    </location>
</feature>
<dbReference type="RefSeq" id="WP_434963927.1">
    <property type="nucleotide sequence ID" value="NZ_FNIN01000002.1"/>
</dbReference>
<feature type="region of interest" description="Disordered" evidence="11">
    <location>
        <begin position="31"/>
        <end position="52"/>
    </location>
</feature>
<sequence>MDYNWSGGFGFAWRGGFFAYKYFLSPKENKEQVQNGTKQEEKQEEAKQEEGPTEIYTLPSFIVNLADPLGRRYLKLSMDVELKNKKVVEEMEKKLPQIKDAIILLLSSKTFADISTVKGKLELKNEIVSRMTQILGQGKVLRVYFTELVVQ</sequence>
<keyword evidence="13" id="KW-1185">Reference proteome</keyword>
<keyword evidence="8" id="KW-1133">Transmembrane helix</keyword>
<dbReference type="STRING" id="206665.SAMN04488516_102240"/>
<keyword evidence="12" id="KW-0966">Cell projection</keyword>
<evidence type="ECO:0000313" key="12">
    <source>
        <dbReference type="EMBL" id="SDN47369.1"/>
    </source>
</evidence>
<evidence type="ECO:0000256" key="3">
    <source>
        <dbReference type="ARBA" id="ARBA00008281"/>
    </source>
</evidence>
<keyword evidence="6" id="KW-0812">Transmembrane</keyword>
<keyword evidence="4 10" id="KW-1003">Cell membrane</keyword>
<evidence type="ECO:0000256" key="5">
    <source>
        <dbReference type="ARBA" id="ARBA00022500"/>
    </source>
</evidence>
<evidence type="ECO:0000256" key="6">
    <source>
        <dbReference type="ARBA" id="ARBA00022692"/>
    </source>
</evidence>
<protein>
    <recommendedName>
        <fullName evidence="10">Flagellar protein FliL</fullName>
    </recommendedName>
</protein>
<organism evidence="12 13">
    <name type="scientific">Desulfonauticus submarinus</name>
    <dbReference type="NCBI Taxonomy" id="206665"/>
    <lineage>
        <taxon>Bacteria</taxon>
        <taxon>Pseudomonadati</taxon>
        <taxon>Thermodesulfobacteriota</taxon>
        <taxon>Desulfovibrionia</taxon>
        <taxon>Desulfovibrionales</taxon>
        <taxon>Desulfonauticaceae</taxon>
        <taxon>Desulfonauticus</taxon>
    </lineage>
</organism>
<dbReference type="PANTHER" id="PTHR35091:SF2">
    <property type="entry name" value="FLAGELLAR PROTEIN FLIL"/>
    <property type="match status" value="1"/>
</dbReference>
<evidence type="ECO:0000256" key="1">
    <source>
        <dbReference type="ARBA" id="ARBA00002254"/>
    </source>
</evidence>